<feature type="region of interest" description="Disordered" evidence="1">
    <location>
        <begin position="312"/>
        <end position="349"/>
    </location>
</feature>
<feature type="compositionally biased region" description="Low complexity" evidence="1">
    <location>
        <begin position="235"/>
        <end position="274"/>
    </location>
</feature>
<dbReference type="AlphaFoldDB" id="A0A2A9P0R8"/>
<feature type="compositionally biased region" description="Basic residues" evidence="1">
    <location>
        <begin position="164"/>
        <end position="177"/>
    </location>
</feature>
<dbReference type="Proteomes" id="UP000242287">
    <property type="component" value="Unassembled WGS sequence"/>
</dbReference>
<sequence>MPPTIDELCWLHASNGIDLSTPPSQRCSLSTTCTESQRTSGLAPATYTKPVALDIPAQADRTKDVNKPFHFRRTLHTPASEPPSPTSHEPDVLQRSPPVVKSSSPPRTLSTTRSHSKPNLPPTPRCHSRRAVEMSSCQEWIYRRPNKSPSHSRTHSPTTTYGRPRNRHSVGHSKSTSRPRMDVPLTEVGQLPAPFWSNILRPRSRFERSVPSLKAAPCRAQLVISPPFTPLPTISSSPNENTSLSSKDTSHARTPSITSSTSSASTASTSRPGTPVTPSPSCQLNATGVRVIPHRLANDPYHNRQKTKDFECHPLSASCPPSKSILSRTSSLSTRGSHTPSTTSGSATSVNKSVKFAEIPTVHYATRGHWEPETKTGTRVDVGLHDLTMGIDVEGMDMENDGNFRCQDLFRKRANEPENMRETFCSTPTPETERERTTGLKRFVSLTRRTPGTSCRMPGRPMISGPFVLGTVHVRHFSDSYSPAPSQSSITTPSYSWKYPQVPLRSDLPSTGSHLRSAPSFESFKSSRSVGSRSIRSLGSVRSTASTRGFRAWLDRMGSRLGVGPNISTNYSVL</sequence>
<dbReference type="STRING" id="703135.A0A2A9P0R8"/>
<dbReference type="OrthoDB" id="3001436at2759"/>
<protein>
    <submittedName>
        <fullName evidence="2">Uncharacterized protein</fullName>
    </submittedName>
</protein>
<feature type="compositionally biased region" description="Low complexity" evidence="1">
    <location>
        <begin position="322"/>
        <end position="337"/>
    </location>
</feature>
<keyword evidence="3" id="KW-1185">Reference proteome</keyword>
<organism evidence="2 3">
    <name type="scientific">Amanita thiersii Skay4041</name>
    <dbReference type="NCBI Taxonomy" id="703135"/>
    <lineage>
        <taxon>Eukaryota</taxon>
        <taxon>Fungi</taxon>
        <taxon>Dikarya</taxon>
        <taxon>Basidiomycota</taxon>
        <taxon>Agaricomycotina</taxon>
        <taxon>Agaricomycetes</taxon>
        <taxon>Agaricomycetidae</taxon>
        <taxon>Agaricales</taxon>
        <taxon>Pluteineae</taxon>
        <taxon>Amanitaceae</taxon>
        <taxon>Amanita</taxon>
    </lineage>
</organism>
<evidence type="ECO:0000313" key="2">
    <source>
        <dbReference type="EMBL" id="PFH54721.1"/>
    </source>
</evidence>
<feature type="compositionally biased region" description="Low complexity" evidence="1">
    <location>
        <begin position="96"/>
        <end position="113"/>
    </location>
</feature>
<feature type="compositionally biased region" description="Polar residues" evidence="1">
    <location>
        <begin position="338"/>
        <end position="349"/>
    </location>
</feature>
<dbReference type="EMBL" id="KZ301969">
    <property type="protein sequence ID" value="PFH54721.1"/>
    <property type="molecule type" value="Genomic_DNA"/>
</dbReference>
<name>A0A2A9P0R8_9AGAR</name>
<gene>
    <name evidence="2" type="ORF">AMATHDRAFT_263</name>
</gene>
<reference evidence="2 3" key="1">
    <citation type="submission" date="2014-02" db="EMBL/GenBank/DDBJ databases">
        <title>Transposable element dynamics among asymbiotic and ectomycorrhizal Amanita fungi.</title>
        <authorList>
            <consortium name="DOE Joint Genome Institute"/>
            <person name="Hess J."/>
            <person name="Skrede I."/>
            <person name="Wolfe B."/>
            <person name="LaButti K."/>
            <person name="Ohm R.A."/>
            <person name="Grigoriev I.V."/>
            <person name="Pringle A."/>
        </authorList>
    </citation>
    <scope>NUCLEOTIDE SEQUENCE [LARGE SCALE GENOMIC DNA]</scope>
    <source>
        <strain evidence="2 3">SKay4041</strain>
    </source>
</reference>
<evidence type="ECO:0000313" key="3">
    <source>
        <dbReference type="Proteomes" id="UP000242287"/>
    </source>
</evidence>
<evidence type="ECO:0000256" key="1">
    <source>
        <dbReference type="SAM" id="MobiDB-lite"/>
    </source>
</evidence>
<accession>A0A2A9P0R8</accession>
<feature type="region of interest" description="Disordered" evidence="1">
    <location>
        <begin position="74"/>
        <end position="186"/>
    </location>
</feature>
<feature type="compositionally biased region" description="Basic residues" evidence="1">
    <location>
        <begin position="144"/>
        <end position="154"/>
    </location>
</feature>
<feature type="region of interest" description="Disordered" evidence="1">
    <location>
        <begin position="228"/>
        <end position="284"/>
    </location>
</feature>
<proteinExistence type="predicted"/>